<reference evidence="1" key="1">
    <citation type="submission" date="2023-10" db="EMBL/GenBank/DDBJ databases">
        <title>Genome assembly of Pristionchus species.</title>
        <authorList>
            <person name="Yoshida K."/>
            <person name="Sommer R.J."/>
        </authorList>
    </citation>
    <scope>NUCLEOTIDE SEQUENCE</scope>
    <source>
        <strain evidence="1">RS0144</strain>
    </source>
</reference>
<proteinExistence type="predicted"/>
<protein>
    <recommendedName>
        <fullName evidence="3">Granulins domain-containing protein</fullName>
    </recommendedName>
</protein>
<evidence type="ECO:0008006" key="3">
    <source>
        <dbReference type="Google" id="ProtNLM"/>
    </source>
</evidence>
<sequence>SPFAHYLSFTTVRFRQARNMKLLWFTTFCVVASAEKAAATGPICPGGHQICAPGGTCCGYRDFSDYYICCYEDFPFCCSSPEQREIQCCRSDEVCDTHAAKCIKK</sequence>
<gene>
    <name evidence="1" type="ORF">PENTCL1PPCAC_23775</name>
</gene>
<evidence type="ECO:0000313" key="1">
    <source>
        <dbReference type="EMBL" id="GMT01601.1"/>
    </source>
</evidence>
<feature type="non-terminal residue" evidence="1">
    <location>
        <position position="1"/>
    </location>
</feature>
<dbReference type="AlphaFoldDB" id="A0AAV5U3Y7"/>
<dbReference type="Proteomes" id="UP001432027">
    <property type="component" value="Unassembled WGS sequence"/>
</dbReference>
<dbReference type="EMBL" id="BTSX01000005">
    <property type="protein sequence ID" value="GMT01601.1"/>
    <property type="molecule type" value="Genomic_DNA"/>
</dbReference>
<organism evidence="1 2">
    <name type="scientific">Pristionchus entomophagus</name>
    <dbReference type="NCBI Taxonomy" id="358040"/>
    <lineage>
        <taxon>Eukaryota</taxon>
        <taxon>Metazoa</taxon>
        <taxon>Ecdysozoa</taxon>
        <taxon>Nematoda</taxon>
        <taxon>Chromadorea</taxon>
        <taxon>Rhabditida</taxon>
        <taxon>Rhabditina</taxon>
        <taxon>Diplogasteromorpha</taxon>
        <taxon>Diplogasteroidea</taxon>
        <taxon>Neodiplogasteridae</taxon>
        <taxon>Pristionchus</taxon>
    </lineage>
</organism>
<name>A0AAV5U3Y7_9BILA</name>
<accession>A0AAV5U3Y7</accession>
<evidence type="ECO:0000313" key="2">
    <source>
        <dbReference type="Proteomes" id="UP001432027"/>
    </source>
</evidence>
<comment type="caution">
    <text evidence="1">The sequence shown here is derived from an EMBL/GenBank/DDBJ whole genome shotgun (WGS) entry which is preliminary data.</text>
</comment>
<keyword evidence="2" id="KW-1185">Reference proteome</keyword>